<dbReference type="Proteomes" id="UP001054837">
    <property type="component" value="Unassembled WGS sequence"/>
</dbReference>
<reference evidence="2 3" key="1">
    <citation type="submission" date="2021-06" db="EMBL/GenBank/DDBJ databases">
        <title>Caerostris darwini draft genome.</title>
        <authorList>
            <person name="Kono N."/>
            <person name="Arakawa K."/>
        </authorList>
    </citation>
    <scope>NUCLEOTIDE SEQUENCE [LARGE SCALE GENOMIC DNA]</scope>
</reference>
<evidence type="ECO:0000313" key="2">
    <source>
        <dbReference type="EMBL" id="GIY90344.1"/>
    </source>
</evidence>
<name>A0AAV4X8X9_9ARAC</name>
<comment type="caution">
    <text evidence="2">The sequence shown here is derived from an EMBL/GenBank/DDBJ whole genome shotgun (WGS) entry which is preliminary data.</text>
</comment>
<protein>
    <submittedName>
        <fullName evidence="2">Uncharacterized protein</fullName>
    </submittedName>
</protein>
<gene>
    <name evidence="2" type="ORF">CDAR_417151</name>
</gene>
<organism evidence="2 3">
    <name type="scientific">Caerostris darwini</name>
    <dbReference type="NCBI Taxonomy" id="1538125"/>
    <lineage>
        <taxon>Eukaryota</taxon>
        <taxon>Metazoa</taxon>
        <taxon>Ecdysozoa</taxon>
        <taxon>Arthropoda</taxon>
        <taxon>Chelicerata</taxon>
        <taxon>Arachnida</taxon>
        <taxon>Araneae</taxon>
        <taxon>Araneomorphae</taxon>
        <taxon>Entelegynae</taxon>
        <taxon>Araneoidea</taxon>
        <taxon>Araneidae</taxon>
        <taxon>Caerostris</taxon>
    </lineage>
</organism>
<sequence>MARWPQYSRDPEMIETKMICGEENRLLCALPPIEVLGMMIEYRISSATTFGRPLSSASKARISLAHRLRAEVRVGGPSPKHAYPISGEAGSDVTKGVKSGGQLDGPCTGRPIEGEEIETGIFIVWHEVIYRLLVFSFITSLVGSTSHSH</sequence>
<evidence type="ECO:0000256" key="1">
    <source>
        <dbReference type="SAM" id="MobiDB-lite"/>
    </source>
</evidence>
<evidence type="ECO:0000313" key="3">
    <source>
        <dbReference type="Proteomes" id="UP001054837"/>
    </source>
</evidence>
<accession>A0AAV4X8X9</accession>
<proteinExistence type="predicted"/>
<dbReference type="AlphaFoldDB" id="A0AAV4X8X9"/>
<dbReference type="EMBL" id="BPLQ01015712">
    <property type="protein sequence ID" value="GIY90344.1"/>
    <property type="molecule type" value="Genomic_DNA"/>
</dbReference>
<feature type="region of interest" description="Disordered" evidence="1">
    <location>
        <begin position="79"/>
        <end position="110"/>
    </location>
</feature>
<keyword evidence="3" id="KW-1185">Reference proteome</keyword>